<reference evidence="6" key="2">
    <citation type="journal article" date="2021" name="PeerJ">
        <title>Extensive microbial diversity within the chicken gut microbiome revealed by metagenomics and culture.</title>
        <authorList>
            <person name="Gilroy R."/>
            <person name="Ravi A."/>
            <person name="Getino M."/>
            <person name="Pursley I."/>
            <person name="Horton D.L."/>
            <person name="Alikhan N.F."/>
            <person name="Baker D."/>
            <person name="Gharbi K."/>
            <person name="Hall N."/>
            <person name="Watson M."/>
            <person name="Adriaenssens E.M."/>
            <person name="Foster-Nyarko E."/>
            <person name="Jarju S."/>
            <person name="Secka A."/>
            <person name="Antonio M."/>
            <person name="Oren A."/>
            <person name="Chaudhuri R.R."/>
            <person name="La Ragione R."/>
            <person name="Hildebrand F."/>
            <person name="Pallen M.J."/>
        </authorList>
    </citation>
    <scope>NUCLEOTIDE SEQUENCE</scope>
    <source>
        <strain evidence="6">7463</strain>
    </source>
</reference>
<dbReference type="Pfam" id="PF03976">
    <property type="entry name" value="PPK2"/>
    <property type="match status" value="1"/>
</dbReference>
<dbReference type="Proteomes" id="UP000824083">
    <property type="component" value="Unassembled WGS sequence"/>
</dbReference>
<dbReference type="EC" id="2.7.4.-" evidence="4"/>
<keyword evidence="3 4" id="KW-0418">Kinase</keyword>
<evidence type="ECO:0000256" key="4">
    <source>
        <dbReference type="RuleBase" id="RU369062"/>
    </source>
</evidence>
<evidence type="ECO:0000256" key="2">
    <source>
        <dbReference type="ARBA" id="ARBA00022679"/>
    </source>
</evidence>
<name>A0A9D1LG23_9BURK</name>
<dbReference type="InterPro" id="IPR022486">
    <property type="entry name" value="PPK2_PA0141"/>
</dbReference>
<protein>
    <recommendedName>
        <fullName evidence="4">ADP/GDP-polyphosphate phosphotransferase</fullName>
        <ecNumber evidence="4">2.7.4.-</ecNumber>
    </recommendedName>
    <alternativeName>
        <fullName evidence="4">Polyphosphate kinase PPK2</fullName>
    </alternativeName>
</protein>
<dbReference type="GO" id="GO:0008976">
    <property type="term" value="F:polyphosphate kinase activity"/>
    <property type="evidence" value="ECO:0007669"/>
    <property type="project" value="UniProtKB-UniRule"/>
</dbReference>
<accession>A0A9D1LG23</accession>
<feature type="domain" description="Polyphosphate kinase-2-related" evidence="5">
    <location>
        <begin position="90"/>
        <end position="315"/>
    </location>
</feature>
<evidence type="ECO:0000256" key="1">
    <source>
        <dbReference type="ARBA" id="ARBA00009924"/>
    </source>
</evidence>
<comment type="caution">
    <text evidence="6">The sequence shown here is derived from an EMBL/GenBank/DDBJ whole genome shotgun (WGS) entry which is preliminary data.</text>
</comment>
<dbReference type="InterPro" id="IPR022488">
    <property type="entry name" value="PPK2-related"/>
</dbReference>
<dbReference type="SUPFAM" id="SSF52540">
    <property type="entry name" value="P-loop containing nucleoside triphosphate hydrolases"/>
    <property type="match status" value="1"/>
</dbReference>
<keyword evidence="2 4" id="KW-0808">Transferase</keyword>
<dbReference type="EMBL" id="DVMY01000068">
    <property type="protein sequence ID" value="HIU37436.1"/>
    <property type="molecule type" value="Genomic_DNA"/>
</dbReference>
<dbReference type="InterPro" id="IPR027417">
    <property type="entry name" value="P-loop_NTPase"/>
</dbReference>
<gene>
    <name evidence="6" type="primary">ppk2</name>
    <name evidence="6" type="ORF">IAC56_04095</name>
</gene>
<comment type="function">
    <text evidence="4">Uses inorganic polyphosphate (polyP) as a donor to convert GDP to GTP or ADP to ATP.</text>
</comment>
<proteinExistence type="inferred from homology"/>
<dbReference type="NCBIfam" id="TIGR03707">
    <property type="entry name" value="PPK2_P_aer"/>
    <property type="match status" value="1"/>
</dbReference>
<dbReference type="GO" id="GO:0006793">
    <property type="term" value="P:phosphorus metabolic process"/>
    <property type="evidence" value="ECO:0007669"/>
    <property type="project" value="InterPro"/>
</dbReference>
<dbReference type="PANTHER" id="PTHR34383:SF1">
    <property type="entry name" value="ADP-POLYPHOSPHATE PHOSPHOTRANSFERASE"/>
    <property type="match status" value="1"/>
</dbReference>
<dbReference type="Gene3D" id="3.40.50.300">
    <property type="entry name" value="P-loop containing nucleotide triphosphate hydrolases"/>
    <property type="match status" value="1"/>
</dbReference>
<evidence type="ECO:0000313" key="6">
    <source>
        <dbReference type="EMBL" id="HIU37436.1"/>
    </source>
</evidence>
<sequence length="347" mass="40438">MYKEGRKNMCAKKKNVTLTKSEELTEQKIEDYTKALKSALKEEPPEEQIRILKLLVKDAKTRIHAAGADENEDELVADWEKAEFPYKNRMSNKRYEKEKLPLQVELLKLQKWVKETGKKIVIIFEGRDAAGKGGTIRTFMEHLNPRGARVVALAKPTEAEKGQWFFQRYVAHLPTRGEIVLFDRSWYNRAGVDRVMGFCTDEEYVEFMRQCPQFEENLIHSDTILIKFWLSVSQDEQRRRFKSRKVDPLKRWKLSPIDIASLSKWDDYSKAEEAMFFATNTASCPWIVIKSNDKKRARLNAMRYVLSVLDYAEKDTEVIGAVDPLILSRANVKPNLAKVIKDRKKKN</sequence>
<dbReference type="PANTHER" id="PTHR34383">
    <property type="entry name" value="POLYPHOSPHATE:AMP PHOSPHOTRANSFERASE-RELATED"/>
    <property type="match status" value="1"/>
</dbReference>
<evidence type="ECO:0000313" key="7">
    <source>
        <dbReference type="Proteomes" id="UP000824083"/>
    </source>
</evidence>
<evidence type="ECO:0000256" key="3">
    <source>
        <dbReference type="ARBA" id="ARBA00022777"/>
    </source>
</evidence>
<comment type="subunit">
    <text evidence="4">Homotetramer.</text>
</comment>
<comment type="similarity">
    <text evidence="1 4">Belongs to the polyphosphate kinase 2 (PPK2) family. Class I subfamily.</text>
</comment>
<evidence type="ECO:0000259" key="5">
    <source>
        <dbReference type="Pfam" id="PF03976"/>
    </source>
</evidence>
<dbReference type="AlphaFoldDB" id="A0A9D1LG23"/>
<reference evidence="6" key="1">
    <citation type="submission" date="2020-10" db="EMBL/GenBank/DDBJ databases">
        <authorList>
            <person name="Gilroy R."/>
        </authorList>
    </citation>
    <scope>NUCLEOTIDE SEQUENCE</scope>
    <source>
        <strain evidence="6">7463</strain>
    </source>
</reference>
<organism evidence="6 7">
    <name type="scientific">Candidatus Aphodousia faecigallinarum</name>
    <dbReference type="NCBI Taxonomy" id="2840677"/>
    <lineage>
        <taxon>Bacteria</taxon>
        <taxon>Pseudomonadati</taxon>
        <taxon>Pseudomonadota</taxon>
        <taxon>Betaproteobacteria</taxon>
        <taxon>Burkholderiales</taxon>
        <taxon>Sutterellaceae</taxon>
        <taxon>Sutterellaceae incertae sedis</taxon>
        <taxon>Candidatus Aphodousia</taxon>
    </lineage>
</organism>